<protein>
    <recommendedName>
        <fullName evidence="4">Lipoprotein</fullName>
    </recommendedName>
</protein>
<comment type="caution">
    <text evidence="2">The sequence shown here is derived from an EMBL/GenBank/DDBJ whole genome shotgun (WGS) entry which is preliminary data.</text>
</comment>
<evidence type="ECO:0000256" key="1">
    <source>
        <dbReference type="SAM" id="SignalP"/>
    </source>
</evidence>
<proteinExistence type="predicted"/>
<evidence type="ECO:0000313" key="3">
    <source>
        <dbReference type="Proteomes" id="UP000216605"/>
    </source>
</evidence>
<dbReference type="Proteomes" id="UP000216605">
    <property type="component" value="Unassembled WGS sequence"/>
</dbReference>
<dbReference type="RefSeq" id="WP_094415784.1">
    <property type="nucleotide sequence ID" value="NZ_NOXV01000293.1"/>
</dbReference>
<organism evidence="2 3">
    <name type="scientific">Flavobacterium cyanobacteriorum</name>
    <dbReference type="NCBI Taxonomy" id="2022802"/>
    <lineage>
        <taxon>Bacteria</taxon>
        <taxon>Pseudomonadati</taxon>
        <taxon>Bacteroidota</taxon>
        <taxon>Flavobacteriia</taxon>
        <taxon>Flavobacteriales</taxon>
        <taxon>Flavobacteriaceae</taxon>
        <taxon>Flavobacterium</taxon>
    </lineage>
</organism>
<dbReference type="EMBL" id="NOXV01000293">
    <property type="protein sequence ID" value="OYQ34412.1"/>
    <property type="molecule type" value="Genomic_DNA"/>
</dbReference>
<accession>A0A255YYZ1</accession>
<gene>
    <name evidence="2" type="ORF">CHU92_11715</name>
</gene>
<keyword evidence="1" id="KW-0732">Signal</keyword>
<sequence length="144" mass="15450">MKKIMPVLLIIVAFCGCASSALKNQEKDVAIHYKAVTRGRSVEVTVNKDSVLASDSRAGLKASTAINKQDWEKILQLLNKVKLEGMQGLEAPSSKRMYDGALSAALEVTVKDKAYRSNGFDHGNPPAEIAPLVAGLLNLAGIKE</sequence>
<reference evidence="2 3" key="1">
    <citation type="submission" date="2017-07" db="EMBL/GenBank/DDBJ databases">
        <title>Flavobacterium cyanobacteriorum sp. nov., isolated from cyanobacterial aggregates in a eutrophic lake.</title>
        <authorList>
            <person name="Cai H."/>
        </authorList>
    </citation>
    <scope>NUCLEOTIDE SEQUENCE [LARGE SCALE GENOMIC DNA]</scope>
    <source>
        <strain evidence="2 3">TH021</strain>
    </source>
</reference>
<dbReference type="OrthoDB" id="1446480at2"/>
<name>A0A255YYZ1_9FLAO</name>
<keyword evidence="3" id="KW-1185">Reference proteome</keyword>
<evidence type="ECO:0000313" key="2">
    <source>
        <dbReference type="EMBL" id="OYQ34412.1"/>
    </source>
</evidence>
<evidence type="ECO:0008006" key="4">
    <source>
        <dbReference type="Google" id="ProtNLM"/>
    </source>
</evidence>
<dbReference type="AlphaFoldDB" id="A0A255YYZ1"/>
<feature type="chain" id="PRO_5013169100" description="Lipoprotein" evidence="1">
    <location>
        <begin position="24"/>
        <end position="144"/>
    </location>
</feature>
<feature type="signal peptide" evidence="1">
    <location>
        <begin position="1"/>
        <end position="23"/>
    </location>
</feature>
<dbReference type="PROSITE" id="PS51257">
    <property type="entry name" value="PROKAR_LIPOPROTEIN"/>
    <property type="match status" value="1"/>
</dbReference>